<dbReference type="RefSeq" id="WP_275108486.1">
    <property type="nucleotide sequence ID" value="NZ_JAKJSC010000001.1"/>
</dbReference>
<evidence type="ECO:0000313" key="2">
    <source>
        <dbReference type="Proteomes" id="UP001528920"/>
    </source>
</evidence>
<evidence type="ECO:0000313" key="1">
    <source>
        <dbReference type="EMBL" id="MDE5417149.1"/>
    </source>
</evidence>
<dbReference type="EMBL" id="JAKJSC010000001">
    <property type="protein sequence ID" value="MDE5417149.1"/>
    <property type="molecule type" value="Genomic_DNA"/>
</dbReference>
<organism evidence="1 2">
    <name type="scientific">Paralabilibaculum antarcticum</name>
    <dbReference type="NCBI Taxonomy" id="2912572"/>
    <lineage>
        <taxon>Bacteria</taxon>
        <taxon>Pseudomonadati</taxon>
        <taxon>Bacteroidota</taxon>
        <taxon>Bacteroidia</taxon>
        <taxon>Marinilabiliales</taxon>
        <taxon>Marinifilaceae</taxon>
        <taxon>Paralabilibaculum</taxon>
    </lineage>
</organism>
<comment type="caution">
    <text evidence="1">The sequence shown here is derived from an EMBL/GenBank/DDBJ whole genome shotgun (WGS) entry which is preliminary data.</text>
</comment>
<accession>A0ABT5VS71</accession>
<protein>
    <submittedName>
        <fullName evidence="1">Uncharacterized protein</fullName>
    </submittedName>
</protein>
<sequence length="143" mass="16647">MKYTIITVLLLLFFNVNIGYTQCRDFAKEICKPKLQNYAHDGNYNGAFLNEEEEVEIHKAFFVGQKYRIVVGKEENLPTIHFQVKDTDNNLLFDNQESAYVDFYDFTLETSKTLVISIRFVKDEDPEKNLENGCISILFGIEL</sequence>
<gene>
    <name evidence="1" type="ORF">L3049_03935</name>
</gene>
<dbReference type="Proteomes" id="UP001528920">
    <property type="component" value="Unassembled WGS sequence"/>
</dbReference>
<reference evidence="1 2" key="1">
    <citation type="submission" date="2022-01" db="EMBL/GenBank/DDBJ databases">
        <title>Labilibaculum sp. nov, a marine bacterium isolated from Antarctica.</title>
        <authorList>
            <person name="Dai W."/>
        </authorList>
    </citation>
    <scope>NUCLEOTIDE SEQUENCE [LARGE SCALE GENOMIC DNA]</scope>
    <source>
        <strain evidence="1 2">DW002</strain>
    </source>
</reference>
<keyword evidence="2" id="KW-1185">Reference proteome</keyword>
<name>A0ABT5VS71_9BACT</name>
<proteinExistence type="predicted"/>